<dbReference type="OrthoDB" id="2218415at2"/>
<dbReference type="RefSeq" id="WP_091675980.1">
    <property type="nucleotide sequence ID" value="NZ_FOKG01000017.1"/>
</dbReference>
<feature type="domain" description="Thoeris protein ThsB TIR-like" evidence="1">
    <location>
        <begin position="8"/>
        <end position="104"/>
    </location>
</feature>
<proteinExistence type="predicted"/>
<dbReference type="AlphaFoldDB" id="A0A1I1BU19"/>
<protein>
    <submittedName>
        <fullName evidence="2">MTH538 TIR-like domain</fullName>
    </submittedName>
</protein>
<evidence type="ECO:0000313" key="2">
    <source>
        <dbReference type="EMBL" id="SFB53647.1"/>
    </source>
</evidence>
<dbReference type="InterPro" id="IPR015032">
    <property type="entry name" value="ThsB__TIR-like_domain"/>
</dbReference>
<sequence>MAYRNKLYVAFDGDEDMRWYNILKAWRDNEHIDFGFHDAHDLNMARDSSLPESIKVQLRARMQNSKTLLLLVGERTKYIRGYIPWEIGYARYLDLPIIVANLNDMRQYDAARCPSSIEGGKGAVHISFEAKIIKYALDNWPDYYYGNKVEALNGTFRYVDETYINLGL</sequence>
<reference evidence="3" key="1">
    <citation type="submission" date="2016-10" db="EMBL/GenBank/DDBJ databases">
        <authorList>
            <person name="Varghese N."/>
            <person name="Submissions S."/>
        </authorList>
    </citation>
    <scope>NUCLEOTIDE SEQUENCE [LARGE SCALE GENOMIC DNA]</scope>
    <source>
        <strain evidence="3">CGMCC 4.3568</strain>
    </source>
</reference>
<keyword evidence="3" id="KW-1185">Reference proteome</keyword>
<dbReference type="Pfam" id="PF08937">
    <property type="entry name" value="ThsB_TIR"/>
    <property type="match status" value="1"/>
</dbReference>
<dbReference type="EMBL" id="FOKG01000017">
    <property type="protein sequence ID" value="SFB53647.1"/>
    <property type="molecule type" value="Genomic_DNA"/>
</dbReference>
<name>A0A1I1BU19_9PSEU</name>
<dbReference type="STRING" id="490629.SAMN05216266_11779"/>
<dbReference type="Gene3D" id="3.40.50.11200">
    <property type="match status" value="1"/>
</dbReference>
<evidence type="ECO:0000313" key="3">
    <source>
        <dbReference type="Proteomes" id="UP000243799"/>
    </source>
</evidence>
<accession>A0A1I1BU19</accession>
<evidence type="ECO:0000259" key="1">
    <source>
        <dbReference type="Pfam" id="PF08937"/>
    </source>
</evidence>
<gene>
    <name evidence="2" type="ORF">SAMN05216266_11779</name>
</gene>
<dbReference type="Proteomes" id="UP000243799">
    <property type="component" value="Unassembled WGS sequence"/>
</dbReference>
<organism evidence="2 3">
    <name type="scientific">Amycolatopsis marina</name>
    <dbReference type="NCBI Taxonomy" id="490629"/>
    <lineage>
        <taxon>Bacteria</taxon>
        <taxon>Bacillati</taxon>
        <taxon>Actinomycetota</taxon>
        <taxon>Actinomycetes</taxon>
        <taxon>Pseudonocardiales</taxon>
        <taxon>Pseudonocardiaceae</taxon>
        <taxon>Amycolatopsis</taxon>
    </lineage>
</organism>